<dbReference type="InterPro" id="IPR035543">
    <property type="entry name" value="eIF-2B_epsilon_N"/>
</dbReference>
<dbReference type="InterPro" id="IPR011004">
    <property type="entry name" value="Trimer_LpxA-like_sf"/>
</dbReference>
<evidence type="ECO:0000256" key="7">
    <source>
        <dbReference type="ARBA" id="ARBA00044345"/>
    </source>
</evidence>
<evidence type="ECO:0000256" key="9">
    <source>
        <dbReference type="SAM" id="MobiDB-lite"/>
    </source>
</evidence>
<organism evidence="11 12">
    <name type="scientific">Leptosia nina</name>
    <dbReference type="NCBI Taxonomy" id="320188"/>
    <lineage>
        <taxon>Eukaryota</taxon>
        <taxon>Metazoa</taxon>
        <taxon>Ecdysozoa</taxon>
        <taxon>Arthropoda</taxon>
        <taxon>Hexapoda</taxon>
        <taxon>Insecta</taxon>
        <taxon>Pterygota</taxon>
        <taxon>Neoptera</taxon>
        <taxon>Endopterygota</taxon>
        <taxon>Lepidoptera</taxon>
        <taxon>Glossata</taxon>
        <taxon>Ditrysia</taxon>
        <taxon>Papilionoidea</taxon>
        <taxon>Pieridae</taxon>
        <taxon>Pierinae</taxon>
        <taxon>Leptosia</taxon>
    </lineage>
</organism>
<keyword evidence="5" id="KW-0648">Protein biosynthesis</keyword>
<dbReference type="GO" id="GO:0003743">
    <property type="term" value="F:translation initiation factor activity"/>
    <property type="evidence" value="ECO:0007669"/>
    <property type="project" value="UniProtKB-KW"/>
</dbReference>
<dbReference type="EMBL" id="CAVLEF010000132">
    <property type="protein sequence ID" value="CAK1551816.1"/>
    <property type="molecule type" value="Genomic_DNA"/>
</dbReference>
<dbReference type="InterPro" id="IPR016024">
    <property type="entry name" value="ARM-type_fold"/>
</dbReference>
<evidence type="ECO:0000256" key="3">
    <source>
        <dbReference type="ARBA" id="ARBA00022490"/>
    </source>
</evidence>
<feature type="compositionally biased region" description="Acidic residues" evidence="9">
    <location>
        <begin position="436"/>
        <end position="447"/>
    </location>
</feature>
<proteinExistence type="inferred from homology"/>
<sequence>MEGEKENVVQAVVIMDLFNNNLNPICTENPVGLLPVAGVPLIDYVLESLVAGGVGEVILFSCQEPTKVREHIKKCKQDMVPWTFSLDVQILSSETCETMGDVMREIDAAGLVRGYFILLGVNTITNVNFAALLDQHKQICKKDKGAAMTLVYKEVAWDHPLISNNKSVFLAADGNTKKILLYNTYKPKCKDTTVSLPLESVLHHSEVKLHHNLLDTNIALCSPSVPPLFSDNFDFQNRNDFIHGILINEDILASSLYYTKLKGNQYASAVTNWKTYHIISLDILHRWVHPLSIESGSFYQNSYTFMGKHNYIKTSSVLSRSCTLQEDVLIGSNTQISDMASLTKTIIGNNSHIGKNVIIQGSHIMNNVVIKDNCKITNSFIDCDCIIDENSILDGVIIGSGAKVNEDTKLKGNIIEKQQVNRTEKGLSKSTSESGTEWENESSGDGDEEFIGFEKQWTDSESCYSSDSSAESSLADSPVPDDTNIFLQEVIDSLARGYEEKLKCDYLILEINSSRYAYNIQLHEVNFYVVRAILSLPTLVDSKNVLVTVRDVFKFFHPVLVNYIKTKSSILDCLRAVEDSCLKNDWLNGKAGQIIHLLYNADVVDEDSLLAWYEDLKTDESEIAQQKSLVNFFEWLNEASEESEESE</sequence>
<protein>
    <recommendedName>
        <fullName evidence="6">Translation initiation factor eIF2B subunit epsilon</fullName>
    </recommendedName>
    <alternativeName>
        <fullName evidence="7">eIF2B GDP-GTP exchange factor subunit epsilon</fullName>
    </alternativeName>
</protein>
<dbReference type="CDD" id="cd04197">
    <property type="entry name" value="eIF-2B_epsilon_N"/>
    <property type="match status" value="1"/>
</dbReference>
<dbReference type="SMART" id="SM00515">
    <property type="entry name" value="eIF5C"/>
    <property type="match status" value="1"/>
</dbReference>
<comment type="subunit">
    <text evidence="8">Component of the translation initiation factor 2B (eIF2B) complex which is a heterodecamer of two sets of five different subunits: alpha, beta, gamma, delta and epsilon. Subunits alpha, beta and delta comprise a regulatory subcomplex and subunits epsilon and gamma comprise a catalytic subcomplex. Within the complex, the hexameric regulatory complex resides at the center, with the two heterodimeric catalytic subcomplexes bound on opposite sides.</text>
</comment>
<feature type="domain" description="W2" evidence="10">
    <location>
        <begin position="480"/>
        <end position="646"/>
    </location>
</feature>
<dbReference type="PANTHER" id="PTHR45887">
    <property type="entry name" value="TRANSLATION INITIATION FACTOR EIF-2B SUBUNIT EPSILON"/>
    <property type="match status" value="1"/>
</dbReference>
<dbReference type="CDD" id="cd11558">
    <property type="entry name" value="W2_eIF2B_epsilon"/>
    <property type="match status" value="1"/>
</dbReference>
<feature type="region of interest" description="Disordered" evidence="9">
    <location>
        <begin position="422"/>
        <end position="447"/>
    </location>
</feature>
<reference evidence="11 12" key="1">
    <citation type="submission" date="2023-11" db="EMBL/GenBank/DDBJ databases">
        <authorList>
            <person name="Okamura Y."/>
        </authorList>
    </citation>
    <scope>NUCLEOTIDE SEQUENCE [LARGE SCALE GENOMIC DNA]</scope>
</reference>
<dbReference type="InterPro" id="IPR005835">
    <property type="entry name" value="NTP_transferase_dom"/>
</dbReference>
<dbReference type="InterPro" id="IPR056764">
    <property type="entry name" value="LbH_EIF2B3/5"/>
</dbReference>
<dbReference type="AlphaFoldDB" id="A0AAV1JSL6"/>
<dbReference type="InterPro" id="IPR044123">
    <property type="entry name" value="W2_eIF2B_epsilon"/>
</dbReference>
<name>A0AAV1JSL6_9NEOP</name>
<evidence type="ECO:0000256" key="1">
    <source>
        <dbReference type="ARBA" id="ARBA00004514"/>
    </source>
</evidence>
<dbReference type="Gene3D" id="1.25.40.180">
    <property type="match status" value="1"/>
</dbReference>
<evidence type="ECO:0000313" key="12">
    <source>
        <dbReference type="Proteomes" id="UP001497472"/>
    </source>
</evidence>
<evidence type="ECO:0000256" key="5">
    <source>
        <dbReference type="ARBA" id="ARBA00022917"/>
    </source>
</evidence>
<comment type="caution">
    <text evidence="11">The sequence shown here is derived from an EMBL/GenBank/DDBJ whole genome shotgun (WGS) entry which is preliminary data.</text>
</comment>
<dbReference type="InterPro" id="IPR003307">
    <property type="entry name" value="W2_domain"/>
</dbReference>
<dbReference type="SUPFAM" id="SSF51161">
    <property type="entry name" value="Trimeric LpxA-like enzymes"/>
    <property type="match status" value="1"/>
</dbReference>
<dbReference type="FunFam" id="1.25.40.180:FF:000022">
    <property type="entry name" value="Translation initiation factor eIF-2B epsilon subunit"/>
    <property type="match status" value="1"/>
</dbReference>
<evidence type="ECO:0000313" key="11">
    <source>
        <dbReference type="EMBL" id="CAK1551816.1"/>
    </source>
</evidence>
<keyword evidence="3" id="KW-0963">Cytoplasm</keyword>
<dbReference type="Pfam" id="PF00483">
    <property type="entry name" value="NTP_transferase"/>
    <property type="match status" value="1"/>
</dbReference>
<dbReference type="PANTHER" id="PTHR45887:SF1">
    <property type="entry name" value="TRANSLATION INITIATION FACTOR EIF-2B SUBUNIT EPSILON"/>
    <property type="match status" value="1"/>
</dbReference>
<gene>
    <name evidence="11" type="ORF">LNINA_LOCUS10922</name>
</gene>
<dbReference type="GO" id="GO:0005085">
    <property type="term" value="F:guanyl-nucleotide exchange factor activity"/>
    <property type="evidence" value="ECO:0007669"/>
    <property type="project" value="InterPro"/>
</dbReference>
<dbReference type="GO" id="GO:0005851">
    <property type="term" value="C:eukaryotic translation initiation factor 2B complex"/>
    <property type="evidence" value="ECO:0007669"/>
    <property type="project" value="TreeGrafter"/>
</dbReference>
<dbReference type="SUPFAM" id="SSF53448">
    <property type="entry name" value="Nucleotide-diphospho-sugar transferases"/>
    <property type="match status" value="1"/>
</dbReference>
<dbReference type="InterPro" id="IPR051956">
    <property type="entry name" value="eIF2B_epsilon"/>
</dbReference>
<dbReference type="Pfam" id="PF02020">
    <property type="entry name" value="W2"/>
    <property type="match status" value="1"/>
</dbReference>
<accession>A0AAV1JSL6</accession>
<comment type="subcellular location">
    <subcellularLocation>
        <location evidence="1">Cytoplasm</location>
        <location evidence="1">Cytosol</location>
    </subcellularLocation>
</comment>
<evidence type="ECO:0000256" key="2">
    <source>
        <dbReference type="ARBA" id="ARBA00007878"/>
    </source>
</evidence>
<evidence type="ECO:0000256" key="8">
    <source>
        <dbReference type="ARBA" id="ARBA00046432"/>
    </source>
</evidence>
<evidence type="ECO:0000256" key="4">
    <source>
        <dbReference type="ARBA" id="ARBA00022540"/>
    </source>
</evidence>
<comment type="similarity">
    <text evidence="2">Belongs to the eIF-2B gamma/epsilon subunits family.</text>
</comment>
<keyword evidence="4" id="KW-0396">Initiation factor</keyword>
<evidence type="ECO:0000259" key="10">
    <source>
        <dbReference type="PROSITE" id="PS51363"/>
    </source>
</evidence>
<dbReference type="SUPFAM" id="SSF48371">
    <property type="entry name" value="ARM repeat"/>
    <property type="match status" value="1"/>
</dbReference>
<dbReference type="Pfam" id="PF25084">
    <property type="entry name" value="LbH_EIF2B"/>
    <property type="match status" value="1"/>
</dbReference>
<evidence type="ECO:0000256" key="6">
    <source>
        <dbReference type="ARBA" id="ARBA00044144"/>
    </source>
</evidence>
<dbReference type="InterPro" id="IPR029044">
    <property type="entry name" value="Nucleotide-diphossugar_trans"/>
</dbReference>
<dbReference type="GO" id="GO:0005829">
    <property type="term" value="C:cytosol"/>
    <property type="evidence" value="ECO:0007669"/>
    <property type="project" value="UniProtKB-SubCell"/>
</dbReference>
<keyword evidence="12" id="KW-1185">Reference proteome</keyword>
<dbReference type="Proteomes" id="UP001497472">
    <property type="component" value="Unassembled WGS sequence"/>
</dbReference>
<dbReference type="PROSITE" id="PS51363">
    <property type="entry name" value="W2"/>
    <property type="match status" value="1"/>
</dbReference>
<dbReference type="Gene3D" id="2.160.10.10">
    <property type="entry name" value="Hexapeptide repeat proteins"/>
    <property type="match status" value="1"/>
</dbReference>
<dbReference type="Gene3D" id="3.90.550.10">
    <property type="entry name" value="Spore Coat Polysaccharide Biosynthesis Protein SpsA, Chain A"/>
    <property type="match status" value="1"/>
</dbReference>
<dbReference type="GO" id="GO:0031369">
    <property type="term" value="F:translation initiation factor binding"/>
    <property type="evidence" value="ECO:0007669"/>
    <property type="project" value="InterPro"/>
</dbReference>